<sequence length="361" mass="41599">MKGKRIAIITAAVLTLPIGMVAGAQLDSLNFKDAVNQIKKNDPNKIINASKPEISEDSQPYQGEFSDELDRIQETQDNYQDAQNIFQSEMTAYETMYNYWIAGQSVDVSQANLEKAQEELAMIRVEKENGEASEMDVLQSEMNLTNAEVSLEEAEQRFKMAKYQANQKLDKPIDAEWPLEESPDVGLMPDSFYNPEMWSEDLAEHAALDTPEKSVEVYEEIVDESDSLDVIVTDPRKIREAQDDRDDAEDELEEYYKHELEVAKVQLEEQKDALQLLLHQKLDELKTLHLKIESYRSNIRKAKDMYENTKALIENGMSNQQQHTQSRLNIMNQTMQLNQAKKDYAVAKKEFHLFLNGYMPR</sequence>
<evidence type="ECO:0000313" key="4">
    <source>
        <dbReference type="Proteomes" id="UP000030403"/>
    </source>
</evidence>
<dbReference type="RefSeq" id="WP_027447804.1">
    <property type="nucleotide sequence ID" value="NZ_AVPF01000004.1"/>
</dbReference>
<accession>A0A0A5GGC6</accession>
<reference evidence="3 4" key="1">
    <citation type="submission" date="2013-08" db="EMBL/GenBank/DDBJ databases">
        <authorList>
            <person name="Huang J."/>
            <person name="Wang G."/>
        </authorList>
    </citation>
    <scope>NUCLEOTIDE SEQUENCE [LARGE SCALE GENOMIC DNA]</scope>
    <source>
        <strain evidence="3 4">BH030004</strain>
    </source>
</reference>
<comment type="caution">
    <text evidence="3">The sequence shown here is derived from an EMBL/GenBank/DDBJ whole genome shotgun (WGS) entry which is preliminary data.</text>
</comment>
<dbReference type="Gene3D" id="1.20.1600.10">
    <property type="entry name" value="Outer membrane efflux proteins (OEP)"/>
    <property type="match status" value="2"/>
</dbReference>
<evidence type="ECO:0008006" key="5">
    <source>
        <dbReference type="Google" id="ProtNLM"/>
    </source>
</evidence>
<organism evidence="3 4">
    <name type="scientific">Pontibacillus marinus BH030004 = DSM 16465</name>
    <dbReference type="NCBI Taxonomy" id="1385511"/>
    <lineage>
        <taxon>Bacteria</taxon>
        <taxon>Bacillati</taxon>
        <taxon>Bacillota</taxon>
        <taxon>Bacilli</taxon>
        <taxon>Bacillales</taxon>
        <taxon>Bacillaceae</taxon>
        <taxon>Pontibacillus</taxon>
    </lineage>
</organism>
<dbReference type="InterPro" id="IPR010131">
    <property type="entry name" value="MdtP/NodT-like"/>
</dbReference>
<evidence type="ECO:0000256" key="2">
    <source>
        <dbReference type="SAM" id="SignalP"/>
    </source>
</evidence>
<dbReference type="PANTHER" id="PTHR30203">
    <property type="entry name" value="OUTER MEMBRANE CATION EFFLUX PROTEIN"/>
    <property type="match status" value="1"/>
</dbReference>
<evidence type="ECO:0000313" key="3">
    <source>
        <dbReference type="EMBL" id="KGX91019.1"/>
    </source>
</evidence>
<gene>
    <name evidence="3" type="ORF">N783_13315</name>
</gene>
<protein>
    <recommendedName>
        <fullName evidence="5">TolC family protein</fullName>
    </recommendedName>
</protein>
<keyword evidence="1" id="KW-0175">Coiled coil</keyword>
<feature type="signal peptide" evidence="2">
    <location>
        <begin position="1"/>
        <end position="22"/>
    </location>
</feature>
<dbReference type="PANTHER" id="PTHR30203:SF30">
    <property type="entry name" value="OUTER MEMBRANE PROTEIN-RELATED"/>
    <property type="match status" value="1"/>
</dbReference>
<keyword evidence="2" id="KW-0732">Signal</keyword>
<feature type="chain" id="PRO_5039164426" description="TolC family protein" evidence="2">
    <location>
        <begin position="23"/>
        <end position="361"/>
    </location>
</feature>
<dbReference type="EMBL" id="AVPF01000004">
    <property type="protein sequence ID" value="KGX91019.1"/>
    <property type="molecule type" value="Genomic_DNA"/>
</dbReference>
<dbReference type="Proteomes" id="UP000030403">
    <property type="component" value="Unassembled WGS sequence"/>
</dbReference>
<feature type="coiled-coil region" evidence="1">
    <location>
        <begin position="238"/>
        <end position="350"/>
    </location>
</feature>
<dbReference type="GO" id="GO:0015562">
    <property type="term" value="F:efflux transmembrane transporter activity"/>
    <property type="evidence" value="ECO:0007669"/>
    <property type="project" value="InterPro"/>
</dbReference>
<feature type="coiled-coil region" evidence="1">
    <location>
        <begin position="106"/>
        <end position="171"/>
    </location>
</feature>
<dbReference type="AlphaFoldDB" id="A0A0A5GGC6"/>
<proteinExistence type="predicted"/>
<dbReference type="STRING" id="1385511.GCA_000425225_00315"/>
<dbReference type="SUPFAM" id="SSF56954">
    <property type="entry name" value="Outer membrane efflux proteins (OEP)"/>
    <property type="match status" value="2"/>
</dbReference>
<name>A0A0A5GGC6_9BACI</name>
<evidence type="ECO:0000256" key="1">
    <source>
        <dbReference type="SAM" id="Coils"/>
    </source>
</evidence>
<keyword evidence="4" id="KW-1185">Reference proteome</keyword>